<protein>
    <recommendedName>
        <fullName evidence="4">DnrO protein</fullName>
    </recommendedName>
</protein>
<evidence type="ECO:0000256" key="1">
    <source>
        <dbReference type="SAM" id="SignalP"/>
    </source>
</evidence>
<dbReference type="STRING" id="562729.RNAN_0927"/>
<feature type="signal peptide" evidence="1">
    <location>
        <begin position="1"/>
        <end position="20"/>
    </location>
</feature>
<dbReference type="AlphaFoldDB" id="I1DV78"/>
<reference evidence="2 3" key="1">
    <citation type="journal article" date="2012" name="J. Bacteriol.">
        <title>Genome Sequence of the Protease-Producing Bacterium Rheinheimera nanhaiensis E407-8T, Isolated from Deep-Sea Sediment of the South China Sea.</title>
        <authorList>
            <person name="Zhang X.-Y."/>
            <person name="Zhang Y.-J."/>
            <person name="Qin Q.-L."/>
            <person name="Xie B.-B."/>
            <person name="Chen X.-L."/>
            <person name="Zhou B.-C."/>
            <person name="Zhang Y.-Z."/>
        </authorList>
    </citation>
    <scope>NUCLEOTIDE SEQUENCE [LARGE SCALE GENOMIC DNA]</scope>
    <source>
        <strain evidence="2 3">E407-8</strain>
    </source>
</reference>
<accession>I1DV78</accession>
<dbReference type="RefSeq" id="WP_008219211.1">
    <property type="nucleotide sequence ID" value="NZ_BAFK01000004.1"/>
</dbReference>
<dbReference type="EMBL" id="BAFK01000004">
    <property type="protein sequence ID" value="GAB57956.1"/>
    <property type="molecule type" value="Genomic_DNA"/>
</dbReference>
<keyword evidence="1" id="KW-0732">Signal</keyword>
<sequence length="157" mass="17786">MKILSIWLLTGLLHAAPLQADQAPHHHHGDDEVLTMLALNDGAKWPVDTVLSEAMLRLRAQLLTHLDDIHHKRFTASQYQQFSQMLQQEVNHIVANCKLTPEADAQFHLVLAAMMQSQQAMAASELTTQRQGAVKLLRALQRYSEYFNDDAFLPITH</sequence>
<organism evidence="2 3">
    <name type="scientific">Rheinheimera nanhaiensis E407-8</name>
    <dbReference type="NCBI Taxonomy" id="562729"/>
    <lineage>
        <taxon>Bacteria</taxon>
        <taxon>Pseudomonadati</taxon>
        <taxon>Pseudomonadota</taxon>
        <taxon>Gammaproteobacteria</taxon>
        <taxon>Chromatiales</taxon>
        <taxon>Chromatiaceae</taxon>
        <taxon>Rheinheimera</taxon>
    </lineage>
</organism>
<name>I1DV78_9GAMM</name>
<feature type="chain" id="PRO_5003638700" description="DnrO protein" evidence="1">
    <location>
        <begin position="21"/>
        <end position="157"/>
    </location>
</feature>
<proteinExistence type="predicted"/>
<keyword evidence="3" id="KW-1185">Reference proteome</keyword>
<comment type="caution">
    <text evidence="2">The sequence shown here is derived from an EMBL/GenBank/DDBJ whole genome shotgun (WGS) entry which is preliminary data.</text>
</comment>
<dbReference type="Proteomes" id="UP000004374">
    <property type="component" value="Unassembled WGS sequence"/>
</dbReference>
<gene>
    <name evidence="2" type="ORF">RNAN_0927</name>
</gene>
<evidence type="ECO:0000313" key="2">
    <source>
        <dbReference type="EMBL" id="GAB57956.1"/>
    </source>
</evidence>
<evidence type="ECO:0008006" key="4">
    <source>
        <dbReference type="Google" id="ProtNLM"/>
    </source>
</evidence>
<dbReference type="OrthoDB" id="6933865at2"/>
<evidence type="ECO:0000313" key="3">
    <source>
        <dbReference type="Proteomes" id="UP000004374"/>
    </source>
</evidence>